<proteinExistence type="predicted"/>
<dbReference type="Pfam" id="PF12277">
    <property type="entry name" value="DUF3618"/>
    <property type="match status" value="1"/>
</dbReference>
<name>A0ABN1GU31_9ACTN</name>
<dbReference type="EMBL" id="BAAAHE010000016">
    <property type="protein sequence ID" value="GAA0619569.1"/>
    <property type="molecule type" value="Genomic_DNA"/>
</dbReference>
<protein>
    <recommendedName>
        <fullName evidence="3">DUF3618 domain-containing protein</fullName>
    </recommendedName>
</protein>
<gene>
    <name evidence="1" type="ORF">GCM10009547_22570</name>
</gene>
<dbReference type="RefSeq" id="WP_344604701.1">
    <property type="nucleotide sequence ID" value="NZ_BAAAHE010000016.1"/>
</dbReference>
<organism evidence="1 2">
    <name type="scientific">Sporichthya brevicatena</name>
    <dbReference type="NCBI Taxonomy" id="171442"/>
    <lineage>
        <taxon>Bacteria</taxon>
        <taxon>Bacillati</taxon>
        <taxon>Actinomycetota</taxon>
        <taxon>Actinomycetes</taxon>
        <taxon>Sporichthyales</taxon>
        <taxon>Sporichthyaceae</taxon>
        <taxon>Sporichthya</taxon>
    </lineage>
</organism>
<sequence length="87" mass="9255">MAKSGAPESGGANARLEAQIEEARNNLAETIDAIAERVAPKNVAAEAKSKARSFVVNEDGSLRNDRVVKIAAVAGIVLAIGLWRRYH</sequence>
<comment type="caution">
    <text evidence="1">The sequence shown here is derived from an EMBL/GenBank/DDBJ whole genome shotgun (WGS) entry which is preliminary data.</text>
</comment>
<evidence type="ECO:0000313" key="1">
    <source>
        <dbReference type="EMBL" id="GAA0619569.1"/>
    </source>
</evidence>
<dbReference type="Proteomes" id="UP001500957">
    <property type="component" value="Unassembled WGS sequence"/>
</dbReference>
<evidence type="ECO:0008006" key="3">
    <source>
        <dbReference type="Google" id="ProtNLM"/>
    </source>
</evidence>
<accession>A0ABN1GU31</accession>
<evidence type="ECO:0000313" key="2">
    <source>
        <dbReference type="Proteomes" id="UP001500957"/>
    </source>
</evidence>
<dbReference type="InterPro" id="IPR022062">
    <property type="entry name" value="DUF3618"/>
</dbReference>
<keyword evidence="2" id="KW-1185">Reference proteome</keyword>
<reference evidence="1 2" key="1">
    <citation type="journal article" date="2019" name="Int. J. Syst. Evol. Microbiol.">
        <title>The Global Catalogue of Microorganisms (GCM) 10K type strain sequencing project: providing services to taxonomists for standard genome sequencing and annotation.</title>
        <authorList>
            <consortium name="The Broad Institute Genomics Platform"/>
            <consortium name="The Broad Institute Genome Sequencing Center for Infectious Disease"/>
            <person name="Wu L."/>
            <person name="Ma J."/>
        </authorList>
    </citation>
    <scope>NUCLEOTIDE SEQUENCE [LARGE SCALE GENOMIC DNA]</scope>
    <source>
        <strain evidence="1 2">JCM 10671</strain>
    </source>
</reference>